<sequence length="2845" mass="306545">MGPADGRPPIAVLAVALAWAGWRAAEVGLLPEGLLGVGGPPPPPPQPDADAVLGGGDPEGSPAWLEAVCPVVPQCPACPACVCPQVELQGPSPEEQADPLRLGMARLPLDVEAEWYSELVFGQFGAVEYDGDGVDHKSSLLHLLGDDVWWIGGSDGDEYFQDDGCQGYSDDTVSARVVHLPVEVGGDSRLWLDEYLREMGLATTDRAAHVSRCICEEGYLAYGCDQVSLGALTALEVWRERLVSFVAAHAHPHVVPWEVAKYYADVQPTEVAAGSVTWVPVARRLHEDCEGLQARCGTPSRGGSPDPGAGGRPRLAASRGQRSLFPLPLVPLDSVRRGRGSDRLVMVNDALKALNWMAGWKEFLWANRGPDGLPDDMQADAQRRVRELVDSWYPRPPPHSDEAALKKLLQGHSPYQAAGCPTRVTSFKLDLLSLPGSVRGCPLITGVAPSEVIGFLVDYHERMLAPPVEKYETVPYFDPKLIVDARRANECFQAPPGVSLLSSEGLSRIEVELPASAPLGSEQAAKLLEDFCLSIGLSDVSNCFHRLRVPAWLSDYFCLPPAPAHVMGAAGAEVNGRVLGRAEAVTPCWDVLPMGFTWSLWIAQMINETTATKVTPSLPGSPLRDRGPPLVVRPALGEECDALSHCVYVDNLGVIGVCEAAVGDALEQLEEGFNREGLLLHKSERSRGGIVALGAELDGAALRARVTPERFWSIYQALGALLRRRRASAWALEVVLGRCTFAALCCRGLLSVFHLVYAFVGRGRASGRAEPLWGECRSELQAFRSLMIFMFSDWLRSWNDLVVQTDSSLEGCAVAQALWPFQAAREVGRTSERQRFRRVGSHRARESVLETAGFCRKADGSWAVAAAEGFDGESGASEEASYWEVDQSFPEARPSEGQLGLETLASQRKATLRPPGVQPALRGRLSGRRHGRAPSDNEDRLKPAPRLADVGESSSTSGEGGPGPGAALGAARKRTGRQREREQVITVLTAAARGAQRSPSESSVALEVLGRCRSRSAGFDSSEGERPRVHGELVDGMRMECLGLLLFMGRGASEGIYWRSWSLTVWAGVARMLAGLFPLQASVLRSVSLGSRWGPSKLMSLKAWHDCACRWHLPFLEPAVLLLTADRAEQYYPRRRQHREGLAALAVHKARPESDGRWAEGRGGSDVACLQSPRKPNFSRDEPSIAETIVQHPRRHVGPSIDIFGQHRTGPEAQRRGQGGSIMSVQRYDEDVRLARSWELLPGRRSQLLEACGAALEDVPPGRPHGVAPHWRGISRVATSSTFMRGLVASRGPLSSKVAMLMRMIGPMGEELQSQQIAKLTGLLNRHVNGLIKGLIQFEVVDAFGHCICQHQMSHARTDIIVKYFLSTVHNSLLYCSENQRKLRQHLAVQSTIIQDIMIPYVYNILPALYDSPACGPGLLEWQNLKSVRPPAWPNKSGTSLYSSKGMQAFCERACADLTSALTAAIIVRGSSTPCPDCVCSPALHCPALECRCPTGEGSLASVQPTGWSTEFVVVLVVSSFAYGIVVGAMAARTSGQFHYVRYNVGGPAIYHERLTLLPGYILTPDDDDYAESDLAGGDLRSVHDSAGQGDAIVGVAAHRLYKFRRLPSAAVVWGAVRRGVAQGHGPLPPSPFNLELSADSVLGVAAGALALPDPLGAAPAAAAPGALALAGAAAPPAGAPGPPAAVAAEPEGGVGALAAALGAGGAALPAAADPLGVGGAAAAPAVPGVAGPDPRAMATVLDARGLRDMPFSDAVKRQTETARPDWPVRGPRTAMWVLHFMLRMAGGAMAWHNRWMAMVQALETDDTAKLHETLCRVIETSLCHDQLIICELASYEFLSRQLQLVEGRFFEERARRTQPAPKAKGQAKDGVASAAAEASSEIGHFLGTGETMGNLCICPALMDWIADQRGLTTCYRFVSLASFAPSPSWLHLAWSRPDEVTVASVTFFRSLFFQWMGVAFFRLVGVLVYGPPKAASVDYIAGLCRDFELPAAYSERGRDCEASLVEMLAQAPGYAGDSGRVRPFSMPLVAWPESTKAVSTCGVVSEADSIVLQDWRQSMLNPESVAAELRQSLGVSRPHVDPELRFKPKSYAEFWKQLEAHDMITWRVSSEQAPFSTGLFFVLKTNGKLRLVFDTRLANCSFSCPPATRLPTPSAWASLDCDDSFQFAQGDIQCAFYHLRLPAGMESLFSLPPITNIFLGLKSVNGVRLGINDYLQPLVTVVPMGWSWALHLCQSALTRALSDVGFGSDDMILDGGCPRPLVAEKDAVCAGYVDNFCVVSKCAETAASLARAVADLLTARGLPVLEFSPAVCKGVFTGLEVDGTSGIIRVRPDRLARTRQAVLGLLKCGRASAGALSVLLGHCAWGMILRRDVLSIFNAVYWFMGAVGPHPGPLWPSVVRELSAAVALIPLWSASTRSRWYPRVYASDASPFGKGVCVKEVSPTLSSEVGRVAERWRYRHGDAVLGRSRALDVDGRDDAADGCRADTSSTAPTASSVGLCGLYEVPESIYGAEGWKTIHSSRHTRRGCDILQYEAEALGTSGRTSSRAACGSPTELIKAARGQRVQPGPLTLLRGGRSVLEACAVSEPTGRYYHASALRLLNWCLWTASDFANSVELVAIPVVSFAHLFLGGYDSATGRVTMAALKHQLPSMLMGGRPLPRALRARQGWAKRVPPQTLLPLPRVARFVVVGARVSRGLLSQAALARIAFDTHLRPSEAYRLTAATLVAPRSGPADGYQHWALLVIDAASGRRGKTGETVERVIVDDPPLWPLLEALRQGRKEESLCAFAPHHLRLAFAEALVLLGMDVMARTGFLSLPLPPLRPLSASPPVQTAPVRTVMWLFE</sequence>
<accession>A0ABN9WQR1</accession>
<dbReference type="SUPFAM" id="SSF56672">
    <property type="entry name" value="DNA/RNA polymerases"/>
    <property type="match status" value="1"/>
</dbReference>
<feature type="compositionally biased region" description="Basic and acidic residues" evidence="1">
    <location>
        <begin position="933"/>
        <end position="942"/>
    </location>
</feature>
<evidence type="ECO:0000256" key="1">
    <source>
        <dbReference type="SAM" id="MobiDB-lite"/>
    </source>
</evidence>
<protein>
    <recommendedName>
        <fullName evidence="5">1,3-beta-glucan synthase</fullName>
    </recommendedName>
</protein>
<evidence type="ECO:0000313" key="3">
    <source>
        <dbReference type="EMBL" id="CAK0887448.1"/>
    </source>
</evidence>
<evidence type="ECO:0000313" key="4">
    <source>
        <dbReference type="Proteomes" id="UP001189429"/>
    </source>
</evidence>
<reference evidence="3" key="1">
    <citation type="submission" date="2023-10" db="EMBL/GenBank/DDBJ databases">
        <authorList>
            <person name="Chen Y."/>
            <person name="Shah S."/>
            <person name="Dougan E. K."/>
            <person name="Thang M."/>
            <person name="Chan C."/>
        </authorList>
    </citation>
    <scope>NUCLEOTIDE SEQUENCE [LARGE SCALE GENOMIC DNA]</scope>
</reference>
<proteinExistence type="predicted"/>
<evidence type="ECO:0008006" key="5">
    <source>
        <dbReference type="Google" id="ProtNLM"/>
    </source>
</evidence>
<keyword evidence="4" id="KW-1185">Reference proteome</keyword>
<dbReference type="InterPro" id="IPR043502">
    <property type="entry name" value="DNA/RNA_pol_sf"/>
</dbReference>
<organism evidence="3 4">
    <name type="scientific">Prorocentrum cordatum</name>
    <dbReference type="NCBI Taxonomy" id="2364126"/>
    <lineage>
        <taxon>Eukaryota</taxon>
        <taxon>Sar</taxon>
        <taxon>Alveolata</taxon>
        <taxon>Dinophyceae</taxon>
        <taxon>Prorocentrales</taxon>
        <taxon>Prorocentraceae</taxon>
        <taxon>Prorocentrum</taxon>
    </lineage>
</organism>
<dbReference type="EMBL" id="CAUYUJ010018945">
    <property type="protein sequence ID" value="CAK0887448.1"/>
    <property type="molecule type" value="Genomic_DNA"/>
</dbReference>
<feature type="chain" id="PRO_5046334862" description="1,3-beta-glucan synthase" evidence="2">
    <location>
        <begin position="25"/>
        <end position="2845"/>
    </location>
</feature>
<feature type="signal peptide" evidence="2">
    <location>
        <begin position="1"/>
        <end position="24"/>
    </location>
</feature>
<feature type="region of interest" description="Disordered" evidence="1">
    <location>
        <begin position="293"/>
        <end position="317"/>
    </location>
</feature>
<keyword evidence="2" id="KW-0732">Signal</keyword>
<dbReference type="Proteomes" id="UP001189429">
    <property type="component" value="Unassembled WGS sequence"/>
</dbReference>
<feature type="region of interest" description="Disordered" evidence="1">
    <location>
        <begin position="1155"/>
        <end position="1181"/>
    </location>
</feature>
<name>A0ABN9WQR1_9DINO</name>
<evidence type="ECO:0000256" key="2">
    <source>
        <dbReference type="SAM" id="SignalP"/>
    </source>
</evidence>
<feature type="region of interest" description="Disordered" evidence="1">
    <location>
        <begin position="907"/>
        <end position="982"/>
    </location>
</feature>
<gene>
    <name evidence="3" type="ORF">PCOR1329_LOCUS68504</name>
</gene>
<comment type="caution">
    <text evidence="3">The sequence shown here is derived from an EMBL/GenBank/DDBJ whole genome shotgun (WGS) entry which is preliminary data.</text>
</comment>